<comment type="caution">
    <text evidence="1">The sequence shown here is derived from an EMBL/GenBank/DDBJ whole genome shotgun (WGS) entry which is preliminary data.</text>
</comment>
<evidence type="ECO:0000313" key="1">
    <source>
        <dbReference type="EMBL" id="KAJ0211259.1"/>
    </source>
</evidence>
<dbReference type="Proteomes" id="UP000235145">
    <property type="component" value="Unassembled WGS sequence"/>
</dbReference>
<name>A0A9R1VTL7_LACSA</name>
<keyword evidence="2" id="KW-1185">Reference proteome</keyword>
<gene>
    <name evidence="1" type="ORF">LSAT_V11C400224230</name>
</gene>
<protein>
    <submittedName>
        <fullName evidence="1">Uncharacterized protein</fullName>
    </submittedName>
</protein>
<accession>A0A9R1VTL7</accession>
<dbReference type="EMBL" id="NBSK02000004">
    <property type="protein sequence ID" value="KAJ0211259.1"/>
    <property type="molecule type" value="Genomic_DNA"/>
</dbReference>
<evidence type="ECO:0000313" key="2">
    <source>
        <dbReference type="Proteomes" id="UP000235145"/>
    </source>
</evidence>
<sequence length="220" mass="25250">MHSAEDLLRTLRNDEFSVERGYFRNFTPPIFDKNGSPLWSPTGPPIPLQTSTFPSIFRSCLHIVTFFQFSSENKFKSGDKKLNDVIFRRQRFQAAKSGTDGAPFSQYFCRWIRLPVGPYVDLLHDERGQPNSNLCARLFPNITDACLRLKDLEDYIMSPNYLSLQNEDVVMLIQLVFMLKGLNGQDVKTCIPTAVYVTSPISRSEKTGLFMLYFKIIVID</sequence>
<dbReference type="AlphaFoldDB" id="A0A9R1VTL7"/>
<proteinExistence type="predicted"/>
<reference evidence="1 2" key="1">
    <citation type="journal article" date="2017" name="Nat. Commun.">
        <title>Genome assembly with in vitro proximity ligation data and whole-genome triplication in lettuce.</title>
        <authorList>
            <person name="Reyes-Chin-Wo S."/>
            <person name="Wang Z."/>
            <person name="Yang X."/>
            <person name="Kozik A."/>
            <person name="Arikit S."/>
            <person name="Song C."/>
            <person name="Xia L."/>
            <person name="Froenicke L."/>
            <person name="Lavelle D.O."/>
            <person name="Truco M.J."/>
            <person name="Xia R."/>
            <person name="Zhu S."/>
            <person name="Xu C."/>
            <person name="Xu H."/>
            <person name="Xu X."/>
            <person name="Cox K."/>
            <person name="Korf I."/>
            <person name="Meyers B.C."/>
            <person name="Michelmore R.W."/>
        </authorList>
    </citation>
    <scope>NUCLEOTIDE SEQUENCE [LARGE SCALE GENOMIC DNA]</scope>
    <source>
        <strain evidence="2">cv. Salinas</strain>
        <tissue evidence="1">Seedlings</tissue>
    </source>
</reference>
<organism evidence="1 2">
    <name type="scientific">Lactuca sativa</name>
    <name type="common">Garden lettuce</name>
    <dbReference type="NCBI Taxonomy" id="4236"/>
    <lineage>
        <taxon>Eukaryota</taxon>
        <taxon>Viridiplantae</taxon>
        <taxon>Streptophyta</taxon>
        <taxon>Embryophyta</taxon>
        <taxon>Tracheophyta</taxon>
        <taxon>Spermatophyta</taxon>
        <taxon>Magnoliopsida</taxon>
        <taxon>eudicotyledons</taxon>
        <taxon>Gunneridae</taxon>
        <taxon>Pentapetalae</taxon>
        <taxon>asterids</taxon>
        <taxon>campanulids</taxon>
        <taxon>Asterales</taxon>
        <taxon>Asteraceae</taxon>
        <taxon>Cichorioideae</taxon>
        <taxon>Cichorieae</taxon>
        <taxon>Lactucinae</taxon>
        <taxon>Lactuca</taxon>
    </lineage>
</organism>